<keyword evidence="7 9" id="KW-0472">Membrane</keyword>
<comment type="similarity">
    <text evidence="2">Belongs to the autoinducer-2 exporter (AI-2E) (TC 2.A.86) family.</text>
</comment>
<evidence type="ECO:0000256" key="2">
    <source>
        <dbReference type="ARBA" id="ARBA00009773"/>
    </source>
</evidence>
<dbReference type="Proteomes" id="UP000469215">
    <property type="component" value="Unassembled WGS sequence"/>
</dbReference>
<feature type="transmembrane region" description="Helical" evidence="9">
    <location>
        <begin position="273"/>
        <end position="294"/>
    </location>
</feature>
<comment type="caution">
    <text evidence="10">The sequence shown here is derived from an EMBL/GenBank/DDBJ whole genome shotgun (WGS) entry which is preliminary data.</text>
</comment>
<feature type="transmembrane region" description="Helical" evidence="9">
    <location>
        <begin position="375"/>
        <end position="400"/>
    </location>
</feature>
<feature type="transmembrane region" description="Helical" evidence="9">
    <location>
        <begin position="69"/>
        <end position="87"/>
    </location>
</feature>
<evidence type="ECO:0000256" key="6">
    <source>
        <dbReference type="ARBA" id="ARBA00022989"/>
    </source>
</evidence>
<evidence type="ECO:0000256" key="9">
    <source>
        <dbReference type="SAM" id="Phobius"/>
    </source>
</evidence>
<evidence type="ECO:0000313" key="11">
    <source>
        <dbReference type="Proteomes" id="UP000469215"/>
    </source>
</evidence>
<keyword evidence="11" id="KW-1185">Reference proteome</keyword>
<dbReference type="GO" id="GO:0005886">
    <property type="term" value="C:plasma membrane"/>
    <property type="evidence" value="ECO:0007669"/>
    <property type="project" value="UniProtKB-SubCell"/>
</dbReference>
<accession>A0A6N9H6R3</accession>
<keyword evidence="5 9" id="KW-0812">Transmembrane</keyword>
<dbReference type="RefSeq" id="WP_160953073.1">
    <property type="nucleotide sequence ID" value="NZ_WWEQ01000021.1"/>
</dbReference>
<gene>
    <name evidence="10" type="ORF">GSY69_06580</name>
</gene>
<evidence type="ECO:0000256" key="7">
    <source>
        <dbReference type="ARBA" id="ARBA00023136"/>
    </source>
</evidence>
<evidence type="ECO:0000256" key="5">
    <source>
        <dbReference type="ARBA" id="ARBA00022692"/>
    </source>
</evidence>
<sequence>MTSGNDGAPVSAQDHRPAGEGAAAPAGTAAASTGTAAPTSSAAALTDSAEARGRVEPFVSPALRTAAAWSWRALIVVAAVAALWWLLSQVKIVVLPVLIALLIGALLSPLARFLVRHRWPRSLATIATVLGFILVVLGLLALVGQQLYSGFSDLSDRVMAGFQAISSWLQSSPFGIESSQISQYIDQGLEKATSFLEERSGQLFSGVAGAASSVTDFFAGMFLVLFSTIFFVYDGQKIFHWFIGMLPVPAREKTQGAALRGWQSLVQYVRVQILVAAVDALGIGLGAFILQVPLVVPLTVLVFMGSFIPIVGAILTGAVAVLVALVSQGPITALIMLGVVLAVQQIEGHVLQPFIMGKAVSVHPLAVVLGVTGGGFLFGIPGALFAVPLMAVANTTVLYLHGRDILAEAQADAERKKQEKAERKRAKASA</sequence>
<comment type="subcellular location">
    <subcellularLocation>
        <location evidence="1">Cell membrane</location>
        <topology evidence="1">Multi-pass membrane protein</topology>
    </subcellularLocation>
</comment>
<dbReference type="InterPro" id="IPR002549">
    <property type="entry name" value="AI-2E-like"/>
</dbReference>
<feature type="transmembrane region" description="Helical" evidence="9">
    <location>
        <begin position="93"/>
        <end position="115"/>
    </location>
</feature>
<evidence type="ECO:0000256" key="1">
    <source>
        <dbReference type="ARBA" id="ARBA00004651"/>
    </source>
</evidence>
<proteinExistence type="inferred from homology"/>
<dbReference type="GO" id="GO:0055085">
    <property type="term" value="P:transmembrane transport"/>
    <property type="evidence" value="ECO:0007669"/>
    <property type="project" value="TreeGrafter"/>
</dbReference>
<evidence type="ECO:0000256" key="4">
    <source>
        <dbReference type="ARBA" id="ARBA00022475"/>
    </source>
</evidence>
<feature type="transmembrane region" description="Helical" evidence="9">
    <location>
        <begin position="203"/>
        <end position="233"/>
    </location>
</feature>
<evidence type="ECO:0000313" key="10">
    <source>
        <dbReference type="EMBL" id="MYM19643.1"/>
    </source>
</evidence>
<feature type="compositionally biased region" description="Low complexity" evidence="8">
    <location>
        <begin position="19"/>
        <end position="34"/>
    </location>
</feature>
<keyword evidence="6 9" id="KW-1133">Transmembrane helix</keyword>
<feature type="region of interest" description="Disordered" evidence="8">
    <location>
        <begin position="1"/>
        <end position="34"/>
    </location>
</feature>
<evidence type="ECO:0000256" key="8">
    <source>
        <dbReference type="SAM" id="MobiDB-lite"/>
    </source>
</evidence>
<dbReference type="PANTHER" id="PTHR21716:SF53">
    <property type="entry name" value="PERMEASE PERM-RELATED"/>
    <property type="match status" value="1"/>
</dbReference>
<protein>
    <submittedName>
        <fullName evidence="10">AI-2E family transporter</fullName>
    </submittedName>
</protein>
<evidence type="ECO:0000256" key="3">
    <source>
        <dbReference type="ARBA" id="ARBA00022448"/>
    </source>
</evidence>
<feature type="transmembrane region" description="Helical" evidence="9">
    <location>
        <begin position="300"/>
        <end position="326"/>
    </location>
</feature>
<dbReference type="Pfam" id="PF01594">
    <property type="entry name" value="AI-2E_transport"/>
    <property type="match status" value="1"/>
</dbReference>
<dbReference type="AlphaFoldDB" id="A0A6N9H6R3"/>
<keyword evidence="3" id="KW-0813">Transport</keyword>
<feature type="transmembrane region" description="Helical" evidence="9">
    <location>
        <begin position="333"/>
        <end position="355"/>
    </location>
</feature>
<dbReference type="PANTHER" id="PTHR21716">
    <property type="entry name" value="TRANSMEMBRANE PROTEIN"/>
    <property type="match status" value="1"/>
</dbReference>
<dbReference type="EMBL" id="WWEQ01000021">
    <property type="protein sequence ID" value="MYM19643.1"/>
    <property type="molecule type" value="Genomic_DNA"/>
</dbReference>
<feature type="transmembrane region" description="Helical" evidence="9">
    <location>
        <begin position="122"/>
        <end position="143"/>
    </location>
</feature>
<name>A0A6N9H6R3_9MICO</name>
<keyword evidence="4" id="KW-1003">Cell membrane</keyword>
<reference evidence="10 11" key="1">
    <citation type="submission" date="2020-01" db="EMBL/GenBank/DDBJ databases">
        <authorList>
            <person name="Deng T."/>
        </authorList>
    </citation>
    <scope>NUCLEOTIDE SEQUENCE [LARGE SCALE GENOMIC DNA]</scope>
    <source>
        <strain evidence="10 11">5221</strain>
    </source>
</reference>
<organism evidence="10 11">
    <name type="scientific">Brevibacterium rongguiense</name>
    <dbReference type="NCBI Taxonomy" id="2695267"/>
    <lineage>
        <taxon>Bacteria</taxon>
        <taxon>Bacillati</taxon>
        <taxon>Actinomycetota</taxon>
        <taxon>Actinomycetes</taxon>
        <taxon>Micrococcales</taxon>
        <taxon>Brevibacteriaceae</taxon>
        <taxon>Brevibacterium</taxon>
    </lineage>
</organism>